<keyword evidence="2" id="KW-0812">Transmembrane</keyword>
<comment type="caution">
    <text evidence="3">The sequence shown here is derived from an EMBL/GenBank/DDBJ whole genome shotgun (WGS) entry which is preliminary data.</text>
</comment>
<organism evidence="3 4">
    <name type="scientific">Marinimicrobium koreense</name>
    <dbReference type="NCBI Taxonomy" id="306545"/>
    <lineage>
        <taxon>Bacteria</taxon>
        <taxon>Pseudomonadati</taxon>
        <taxon>Pseudomonadota</taxon>
        <taxon>Gammaproteobacteria</taxon>
        <taxon>Cellvibrionales</taxon>
        <taxon>Cellvibrionaceae</taxon>
        <taxon>Marinimicrobium</taxon>
    </lineage>
</organism>
<keyword evidence="2" id="KW-1133">Transmembrane helix</keyword>
<evidence type="ECO:0000313" key="3">
    <source>
        <dbReference type="EMBL" id="ROQ21357.1"/>
    </source>
</evidence>
<proteinExistence type="predicted"/>
<gene>
    <name evidence="3" type="ORF">EDC38_1981</name>
</gene>
<evidence type="ECO:0000256" key="2">
    <source>
        <dbReference type="SAM" id="Phobius"/>
    </source>
</evidence>
<dbReference type="Pfam" id="PF05137">
    <property type="entry name" value="PilN"/>
    <property type="match status" value="1"/>
</dbReference>
<dbReference type="Proteomes" id="UP000273643">
    <property type="component" value="Unassembled WGS sequence"/>
</dbReference>
<accession>A0A3N1P294</accession>
<dbReference type="GO" id="GO:0043107">
    <property type="term" value="P:type IV pilus-dependent motility"/>
    <property type="evidence" value="ECO:0007669"/>
    <property type="project" value="TreeGrafter"/>
</dbReference>
<feature type="transmembrane region" description="Helical" evidence="2">
    <location>
        <begin position="21"/>
        <end position="40"/>
    </location>
</feature>
<dbReference type="InterPro" id="IPR052534">
    <property type="entry name" value="Extracell_DNA_Util/SecSys_Comp"/>
</dbReference>
<dbReference type="InterPro" id="IPR007813">
    <property type="entry name" value="PilN"/>
</dbReference>
<dbReference type="EMBL" id="RJUK01000001">
    <property type="protein sequence ID" value="ROQ21357.1"/>
    <property type="molecule type" value="Genomic_DNA"/>
</dbReference>
<dbReference type="OrthoDB" id="5296173at2"/>
<keyword evidence="4" id="KW-1185">Reference proteome</keyword>
<name>A0A3N1P294_9GAMM</name>
<dbReference type="AlphaFoldDB" id="A0A3N1P294"/>
<dbReference type="PANTHER" id="PTHR40278:SF2">
    <property type="entry name" value="TYPE IV PILUS INNER MEMBRANE COMPONENT PILN"/>
    <property type="match status" value="1"/>
</dbReference>
<dbReference type="GO" id="GO:0043683">
    <property type="term" value="P:type IV pilus assembly"/>
    <property type="evidence" value="ECO:0007669"/>
    <property type="project" value="TreeGrafter"/>
</dbReference>
<keyword evidence="1" id="KW-0175">Coiled coil</keyword>
<keyword evidence="2" id="KW-0472">Membrane</keyword>
<evidence type="ECO:0000313" key="4">
    <source>
        <dbReference type="Proteomes" id="UP000273643"/>
    </source>
</evidence>
<feature type="coiled-coil region" evidence="1">
    <location>
        <begin position="47"/>
        <end position="91"/>
    </location>
</feature>
<evidence type="ECO:0000256" key="1">
    <source>
        <dbReference type="SAM" id="Coils"/>
    </source>
</evidence>
<dbReference type="RefSeq" id="WP_024461350.1">
    <property type="nucleotide sequence ID" value="NZ_JBHYFO010000010.1"/>
</dbReference>
<sequence length="191" mass="21474">MARINLLPWREAYRQEKKKEFIGILVGVLILAGLVAYLWVSSIQSSISDQEARNRLLKTEISALEAAVAEIRELREKREELLARMRVIQDLEGKRPVIVRYFDEMVRAVPDGVYLNRLERQGEVILLEGIAESNNRVSSFMRNLDESDWFAAPNLSSVTAAPEQGEQANAFRMSVRTSAPADQAGVDEGGN</sequence>
<protein>
    <submittedName>
        <fullName evidence="3">Type IV pilus assembly protein PilN</fullName>
    </submittedName>
</protein>
<dbReference type="PANTHER" id="PTHR40278">
    <property type="entry name" value="DNA UTILIZATION PROTEIN HOFN"/>
    <property type="match status" value="1"/>
</dbReference>
<reference evidence="3 4" key="1">
    <citation type="submission" date="2018-11" db="EMBL/GenBank/DDBJ databases">
        <title>Genomic Encyclopedia of Type Strains, Phase IV (KMG-IV): sequencing the most valuable type-strain genomes for metagenomic binning, comparative biology and taxonomic classification.</title>
        <authorList>
            <person name="Goeker M."/>
        </authorList>
    </citation>
    <scope>NUCLEOTIDE SEQUENCE [LARGE SCALE GENOMIC DNA]</scope>
    <source>
        <strain evidence="3 4">DSM 16974</strain>
    </source>
</reference>